<dbReference type="STRING" id="983966.A0A1E4S4S1"/>
<dbReference type="EMBL" id="KV453928">
    <property type="protein sequence ID" value="ODV74450.1"/>
    <property type="molecule type" value="Genomic_DNA"/>
</dbReference>
<evidence type="ECO:0000259" key="2">
    <source>
        <dbReference type="Pfam" id="PF22542"/>
    </source>
</evidence>
<proteinExistence type="predicted"/>
<reference evidence="3 4" key="1">
    <citation type="journal article" date="2016" name="Proc. Natl. Acad. Sci. U.S.A.">
        <title>Comparative genomics of biotechnologically important yeasts.</title>
        <authorList>
            <person name="Riley R."/>
            <person name="Haridas S."/>
            <person name="Wolfe K.H."/>
            <person name="Lopes M.R."/>
            <person name="Hittinger C.T."/>
            <person name="Goeker M."/>
            <person name="Salamov A.A."/>
            <person name="Wisecaver J.H."/>
            <person name="Long T.M."/>
            <person name="Calvey C.H."/>
            <person name="Aerts A.L."/>
            <person name="Barry K.W."/>
            <person name="Choi C."/>
            <person name="Clum A."/>
            <person name="Coughlan A.Y."/>
            <person name="Deshpande S."/>
            <person name="Douglass A.P."/>
            <person name="Hanson S.J."/>
            <person name="Klenk H.-P."/>
            <person name="LaButti K.M."/>
            <person name="Lapidus A."/>
            <person name="Lindquist E.A."/>
            <person name="Lipzen A.M."/>
            <person name="Meier-Kolthoff J.P."/>
            <person name="Ohm R.A."/>
            <person name="Otillar R.P."/>
            <person name="Pangilinan J.L."/>
            <person name="Peng Y."/>
            <person name="Rokas A."/>
            <person name="Rosa C.A."/>
            <person name="Scheuner C."/>
            <person name="Sibirny A.A."/>
            <person name="Slot J.C."/>
            <person name="Stielow J.B."/>
            <person name="Sun H."/>
            <person name="Kurtzman C.P."/>
            <person name="Blackwell M."/>
            <person name="Grigoriev I.V."/>
            <person name="Jeffries T.W."/>
        </authorList>
    </citation>
    <scope>NUCLEOTIDE SEQUENCE [LARGE SCALE GENOMIC DNA]</scope>
    <source>
        <strain evidence="4">ATCC 18201 / CBS 1600 / BCRC 20928 / JCM 3617 / NBRC 0987 / NRRL Y-1542</strain>
    </source>
</reference>
<dbReference type="InterPro" id="IPR053881">
    <property type="entry name" value="Utp8_C"/>
</dbReference>
<sequence>MSLSQLYALAKFPRVSNVSSRAKVATQTDDDNLYIAISGASLSHYVLKPSPKLVWSHSFPPSFEINSLVKFQGRYIVGVWNKNTRTHIIQVISALENGSEVEREWTVDSKVINLSHVADELVVSTESSTVCYSGADFKKKWAVDSLYKIVFQTIVESDVILQVEHNDDPSQEILHLRLISSAEGLELSSKITELSTHLANLTFAHANGYLIQFANGGFTTYSLPHFQTVSQLSLSQLNIELPSSSFTLKFESPSKDRILLTVGHDIYLINMKFGIVISHIHFKKSDLELLFVQSQRNQRQKQLFGVVLKESELSGVTFTLDSNTLKDSLGKKASAQPSSVYRSVPSILDIKQEDIDVEALLNSKDLDSSLLTFMEARNDYYTEDDKVIESKVMNVIVKHVLDSPQLPERSMTYLLTHPLFPTVKDLLARLRSKPRLLRQAIVTGNVSVNELINELNTTENEEIFKDIITRLLEFPKEKLDFKDLDSFKIVERIIQLNFGYELISLLIDASGLFTWNEELIDKLQSVLTRKIDALNSASNLYAVVGEIQANNLKTVTRVPVYSIERLSI</sequence>
<feature type="domain" description="Utp8 beta-propeller" evidence="1">
    <location>
        <begin position="2"/>
        <end position="332"/>
    </location>
</feature>
<name>A0A1E4S4S1_CYBJN</name>
<dbReference type="AlphaFoldDB" id="A0A1E4S4S1"/>
<gene>
    <name evidence="3" type="ORF">CYBJADRAFT_184095</name>
</gene>
<dbReference type="Pfam" id="PF22542">
    <property type="entry name" value="Utp8_C"/>
    <property type="match status" value="1"/>
</dbReference>
<accession>A0A1E4S4S1</accession>
<feature type="domain" description="Utp8 C-terminal" evidence="2">
    <location>
        <begin position="364"/>
        <end position="551"/>
    </location>
</feature>
<dbReference type="OMA" id="IVTCPNL"/>
<dbReference type="RefSeq" id="XP_020071489.1">
    <property type="nucleotide sequence ID" value="XM_020217106.1"/>
</dbReference>
<dbReference type="GeneID" id="30991502"/>
<keyword evidence="4" id="KW-1185">Reference proteome</keyword>
<protein>
    <submittedName>
        <fullName evidence="3">Uncharacterized protein</fullName>
    </submittedName>
</protein>
<dbReference type="OrthoDB" id="4055624at2759"/>
<dbReference type="Proteomes" id="UP000094389">
    <property type="component" value="Unassembled WGS sequence"/>
</dbReference>
<evidence type="ECO:0000313" key="3">
    <source>
        <dbReference type="EMBL" id="ODV74450.1"/>
    </source>
</evidence>
<organism evidence="3 4">
    <name type="scientific">Cyberlindnera jadinii (strain ATCC 18201 / CBS 1600 / BCRC 20928 / JCM 3617 / NBRC 0987 / NRRL Y-1542)</name>
    <name type="common">Torula yeast</name>
    <name type="synonym">Candida utilis</name>
    <dbReference type="NCBI Taxonomy" id="983966"/>
    <lineage>
        <taxon>Eukaryota</taxon>
        <taxon>Fungi</taxon>
        <taxon>Dikarya</taxon>
        <taxon>Ascomycota</taxon>
        <taxon>Saccharomycotina</taxon>
        <taxon>Saccharomycetes</taxon>
        <taxon>Phaffomycetales</taxon>
        <taxon>Phaffomycetaceae</taxon>
        <taxon>Cyberlindnera</taxon>
    </lineage>
</organism>
<evidence type="ECO:0000259" key="1">
    <source>
        <dbReference type="Pfam" id="PF10395"/>
    </source>
</evidence>
<dbReference type="InterPro" id="IPR018843">
    <property type="entry name" value="Utp8_b-prop"/>
</dbReference>
<evidence type="ECO:0000313" key="4">
    <source>
        <dbReference type="Proteomes" id="UP000094389"/>
    </source>
</evidence>
<dbReference type="Pfam" id="PF10395">
    <property type="entry name" value="Utp8_b_propeller"/>
    <property type="match status" value="1"/>
</dbReference>